<keyword evidence="1" id="KW-1133">Transmembrane helix</keyword>
<dbReference type="AlphaFoldDB" id="A0A2N9DWV5"/>
<evidence type="ECO:0000313" key="2">
    <source>
        <dbReference type="EMBL" id="SPC39158.1"/>
    </source>
</evidence>
<dbReference type="Proteomes" id="UP000238739">
    <property type="component" value="Unassembled WGS sequence"/>
</dbReference>
<feature type="transmembrane region" description="Helical" evidence="1">
    <location>
        <begin position="7"/>
        <end position="26"/>
    </location>
</feature>
<dbReference type="InterPro" id="IPR010738">
    <property type="entry name" value="DUF1310"/>
</dbReference>
<reference evidence="2" key="1">
    <citation type="submission" date="2018-01" db="EMBL/GenBank/DDBJ databases">
        <authorList>
            <person name="Chaillou S."/>
        </authorList>
    </citation>
    <scope>NUCLEOTIDE SEQUENCE [LARGE SCALE GENOMIC DNA]</scope>
    <source>
        <strain evidence="2">MFPC41A2801</strain>
    </source>
</reference>
<proteinExistence type="predicted"/>
<evidence type="ECO:0000256" key="1">
    <source>
        <dbReference type="SAM" id="Phobius"/>
    </source>
</evidence>
<sequence>MTKTMKIIISSVVIIAIILGGGLVYMHEKQEAFHQEMVDIVKSKEATNIFEDGILKLDSKAFTKEGIIQNYSVDYSTIEHNPMGGIDGTLYINNQKNYM</sequence>
<organism evidence="2 3">
    <name type="scientific">Latilactobacillus fuchuensis</name>
    <dbReference type="NCBI Taxonomy" id="164393"/>
    <lineage>
        <taxon>Bacteria</taxon>
        <taxon>Bacillati</taxon>
        <taxon>Bacillota</taxon>
        <taxon>Bacilli</taxon>
        <taxon>Lactobacillales</taxon>
        <taxon>Lactobacillaceae</taxon>
        <taxon>Latilactobacillus</taxon>
    </lineage>
</organism>
<accession>A0A2N9DWV5</accession>
<comment type="caution">
    <text evidence="2">The sequence shown here is derived from an EMBL/GenBank/DDBJ whole genome shotgun (WGS) entry which is preliminary data.</text>
</comment>
<keyword evidence="1" id="KW-0472">Membrane</keyword>
<gene>
    <name evidence="2" type="ORF">LFUMFP_310195</name>
</gene>
<keyword evidence="1" id="KW-0812">Transmembrane</keyword>
<evidence type="ECO:0008006" key="4">
    <source>
        <dbReference type="Google" id="ProtNLM"/>
    </source>
</evidence>
<name>A0A2N9DWV5_9LACO</name>
<keyword evidence="3" id="KW-1185">Reference proteome</keyword>
<dbReference type="Pfam" id="PF07006">
    <property type="entry name" value="DUF1310"/>
    <property type="match status" value="1"/>
</dbReference>
<dbReference type="EMBL" id="OGVC01000025">
    <property type="protein sequence ID" value="SPC39158.1"/>
    <property type="molecule type" value="Genomic_DNA"/>
</dbReference>
<evidence type="ECO:0000313" key="3">
    <source>
        <dbReference type="Proteomes" id="UP000238739"/>
    </source>
</evidence>
<protein>
    <recommendedName>
        <fullName evidence="4">DUF1310 family protein</fullName>
    </recommendedName>
</protein>